<dbReference type="Proteomes" id="UP000032142">
    <property type="component" value="Unassembled WGS sequence"/>
</dbReference>
<dbReference type="AlphaFoldDB" id="A0A0B0NPJ2"/>
<protein>
    <submittedName>
        <fullName evidence="1">Uncharacterized protein</fullName>
    </submittedName>
</protein>
<keyword evidence="2" id="KW-1185">Reference proteome</keyword>
<name>A0A0B0NPJ2_GOSAR</name>
<proteinExistence type="predicted"/>
<evidence type="ECO:0000313" key="1">
    <source>
        <dbReference type="EMBL" id="KHG16463.1"/>
    </source>
</evidence>
<organism evidence="1 2">
    <name type="scientific">Gossypium arboreum</name>
    <name type="common">Tree cotton</name>
    <name type="synonym">Gossypium nanking</name>
    <dbReference type="NCBI Taxonomy" id="29729"/>
    <lineage>
        <taxon>Eukaryota</taxon>
        <taxon>Viridiplantae</taxon>
        <taxon>Streptophyta</taxon>
        <taxon>Embryophyta</taxon>
        <taxon>Tracheophyta</taxon>
        <taxon>Spermatophyta</taxon>
        <taxon>Magnoliopsida</taxon>
        <taxon>eudicotyledons</taxon>
        <taxon>Gunneridae</taxon>
        <taxon>Pentapetalae</taxon>
        <taxon>rosids</taxon>
        <taxon>malvids</taxon>
        <taxon>Malvales</taxon>
        <taxon>Malvaceae</taxon>
        <taxon>Malvoideae</taxon>
        <taxon>Gossypium</taxon>
    </lineage>
</organism>
<sequence>MVNTHARGASSCALKMAPHTRVSSHVLGCAKPVGYTDLGHMAKLHARV</sequence>
<evidence type="ECO:0000313" key="2">
    <source>
        <dbReference type="Proteomes" id="UP000032142"/>
    </source>
</evidence>
<dbReference type="EMBL" id="KN406266">
    <property type="protein sequence ID" value="KHG16463.1"/>
    <property type="molecule type" value="Genomic_DNA"/>
</dbReference>
<gene>
    <name evidence="1" type="ORF">F383_21000</name>
</gene>
<accession>A0A0B0NPJ2</accession>
<reference evidence="2" key="1">
    <citation type="submission" date="2014-09" db="EMBL/GenBank/DDBJ databases">
        <authorList>
            <person name="Mudge J."/>
            <person name="Ramaraj T."/>
            <person name="Lindquist I.E."/>
            <person name="Bharti A.K."/>
            <person name="Sundararajan A."/>
            <person name="Cameron C.T."/>
            <person name="Woodward J.E."/>
            <person name="May G.D."/>
            <person name="Brubaker C."/>
            <person name="Broadhvest J."/>
            <person name="Wilkins T.A."/>
        </authorList>
    </citation>
    <scope>NUCLEOTIDE SEQUENCE</scope>
    <source>
        <strain evidence="2">cv. AKA8401</strain>
    </source>
</reference>